<dbReference type="PANTHER" id="PTHR43646">
    <property type="entry name" value="GLYCOSYLTRANSFERASE"/>
    <property type="match status" value="1"/>
</dbReference>
<dbReference type="NCBIfam" id="TIGR03965">
    <property type="entry name" value="mycofact_glyco"/>
    <property type="match status" value="1"/>
</dbReference>
<proteinExistence type="predicted"/>
<accession>A0ABQ1UQC7</accession>
<dbReference type="InterPro" id="IPR029044">
    <property type="entry name" value="Nucleotide-diphossugar_trans"/>
</dbReference>
<evidence type="ECO:0000256" key="1">
    <source>
        <dbReference type="SAM" id="MobiDB-lite"/>
    </source>
</evidence>
<dbReference type="Pfam" id="PF00535">
    <property type="entry name" value="Glycos_transf_2"/>
    <property type="match status" value="1"/>
</dbReference>
<dbReference type="InterPro" id="IPR023981">
    <property type="entry name" value="MftF"/>
</dbReference>
<dbReference type="InterPro" id="IPR001173">
    <property type="entry name" value="Glyco_trans_2-like"/>
</dbReference>
<evidence type="ECO:0000313" key="3">
    <source>
        <dbReference type="EMBL" id="GGF24563.1"/>
    </source>
</evidence>
<keyword evidence="4" id="KW-1185">Reference proteome</keyword>
<comment type="caution">
    <text evidence="3">The sequence shown here is derived from an EMBL/GenBank/DDBJ whole genome shotgun (WGS) entry which is preliminary data.</text>
</comment>
<name>A0ABQ1UQC7_9NOCA</name>
<dbReference type="SUPFAM" id="SSF53448">
    <property type="entry name" value="Nucleotide-diphospho-sugar transferases"/>
    <property type="match status" value="1"/>
</dbReference>
<evidence type="ECO:0000259" key="2">
    <source>
        <dbReference type="Pfam" id="PF00535"/>
    </source>
</evidence>
<dbReference type="Gene3D" id="3.90.550.10">
    <property type="entry name" value="Spore Coat Polysaccharide Biosynthesis Protein SpsA, Chain A"/>
    <property type="match status" value="1"/>
</dbReference>
<gene>
    <name evidence="3" type="ORF">GCM10007298_20580</name>
</gene>
<sequence>MTSNTTPSVDETESDADEDRPVTPKQALPNGFQVQIDLRTTVVPGGRHLVGGSPLRVLSLSVAAAEMIDADGRILVSSPGTASLARTLLDAGVAHPRPMFGPTESDVTVVIPVRDNQTGVDRLVSALHGVRVIVVDDGSRVPVTADGAEVIRTETSAGPAAARNLGAARVQTDFVAFLDSDVTPGSDWLPKLLGHFSDEQVALVAPRITAMRPDGGPMARYEALHSSLDMGRREGPVAPGTRIAYVPSAAMIMRRSAFDGFDESLHVAEDVDLCWRLRSDGWVIRYDPVALAEHDHRAALRAGLDRRRYYGTGAALLTDRHQTLASPMVMNTPMVVAMVAALTRSRWGFGLMVAMIGFIAHRLHQRIAHIPDAPRVAARLTAQSVGFGFLQMASALCRHYWPLSLLLALVSRRFRSVLLAVALAEGVVEWMRSEMLNPDAPVRLGVTRFVAIKRLDDLAYGTGLWQGAVSGRNLGALRPVIGRWGSDQLPSSAAGRRPPE</sequence>
<feature type="region of interest" description="Disordered" evidence="1">
    <location>
        <begin position="1"/>
        <end position="29"/>
    </location>
</feature>
<protein>
    <submittedName>
        <fullName evidence="3">Glycosyltransferase</fullName>
    </submittedName>
</protein>
<evidence type="ECO:0000313" key="4">
    <source>
        <dbReference type="Proteomes" id="UP000632454"/>
    </source>
</evidence>
<organism evidence="3 4">
    <name type="scientific">Williamsia phyllosphaerae</name>
    <dbReference type="NCBI Taxonomy" id="885042"/>
    <lineage>
        <taxon>Bacteria</taxon>
        <taxon>Bacillati</taxon>
        <taxon>Actinomycetota</taxon>
        <taxon>Actinomycetes</taxon>
        <taxon>Mycobacteriales</taxon>
        <taxon>Nocardiaceae</taxon>
        <taxon>Williamsia</taxon>
    </lineage>
</organism>
<dbReference type="PANTHER" id="PTHR43646:SF6">
    <property type="entry name" value="PRE-MYCOFACTOCIN GLYCOSYLTRANSFERASE"/>
    <property type="match status" value="1"/>
</dbReference>
<feature type="domain" description="Glycosyltransferase 2-like" evidence="2">
    <location>
        <begin position="108"/>
        <end position="258"/>
    </location>
</feature>
<dbReference type="EMBL" id="BMCS01000001">
    <property type="protein sequence ID" value="GGF24563.1"/>
    <property type="molecule type" value="Genomic_DNA"/>
</dbReference>
<reference evidence="4" key="1">
    <citation type="journal article" date="2019" name="Int. J. Syst. Evol. Microbiol.">
        <title>The Global Catalogue of Microorganisms (GCM) 10K type strain sequencing project: providing services to taxonomists for standard genome sequencing and annotation.</title>
        <authorList>
            <consortium name="The Broad Institute Genomics Platform"/>
            <consortium name="The Broad Institute Genome Sequencing Center for Infectious Disease"/>
            <person name="Wu L."/>
            <person name="Ma J."/>
        </authorList>
    </citation>
    <scope>NUCLEOTIDE SEQUENCE [LARGE SCALE GENOMIC DNA]</scope>
    <source>
        <strain evidence="4">CCM 7855</strain>
    </source>
</reference>
<dbReference type="Proteomes" id="UP000632454">
    <property type="component" value="Unassembled WGS sequence"/>
</dbReference>
<dbReference type="RefSeq" id="WP_188489324.1">
    <property type="nucleotide sequence ID" value="NZ_BMCS01000001.1"/>
</dbReference>